<dbReference type="SUPFAM" id="SSF55729">
    <property type="entry name" value="Acyl-CoA N-acyltransferases (Nat)"/>
    <property type="match status" value="1"/>
</dbReference>
<sequence>MKVHITRVDNPAAMQSFLSVPDLVYGRGTVPPSAGKYATGLRFMPLANPLLQHLKFANYVATIDDQPVGRVTASVDGLNPRPEEGFWGCFECIDDSGVAAALLDAAAKWLKKQGKTVMIGPATLNTNQQVGLMIKGFEYEPQMEIPYNPPYYQRLVEDAGLEKIHDLECFKWTLPGELPRQLARTGSVPGVMIRPVNYASGREAKIVQEINNRMLAGMWGFIPLSLADTRGFLMSLSSRVPPDLFMIAEVHGRPAGMFLSIPYQKPGQDGDGGVIRLAIGGIVPEFRHQGIHWQLLRSFYTWCKEHGYTRGEASQVAESNDTVKRKIIMPLFGGQIIKLFRVYRRSLD</sequence>
<feature type="domain" description="N-acetyltransferase" evidence="1">
    <location>
        <begin position="3"/>
        <end position="168"/>
    </location>
</feature>
<dbReference type="InterPro" id="IPR016181">
    <property type="entry name" value="Acyl_CoA_acyltransferase"/>
</dbReference>
<dbReference type="InterPro" id="IPR039968">
    <property type="entry name" value="BcerS-like"/>
</dbReference>
<reference evidence="2 3" key="1">
    <citation type="submission" date="2019-07" db="EMBL/GenBank/DDBJ databases">
        <title>Genomic Encyclopedia of Type Strains, Phase I: the one thousand microbial genomes (KMG-I) project.</title>
        <authorList>
            <person name="Kyrpides N."/>
        </authorList>
    </citation>
    <scope>NUCLEOTIDE SEQUENCE [LARGE SCALE GENOMIC DNA]</scope>
    <source>
        <strain evidence="2 3">DSM 6562</strain>
    </source>
</reference>
<dbReference type="Pfam" id="PF00583">
    <property type="entry name" value="Acetyltransf_1"/>
    <property type="match status" value="1"/>
</dbReference>
<accession>A0A5S4ZY29</accession>
<feature type="domain" description="N-acetyltransferase" evidence="1">
    <location>
        <begin position="191"/>
        <end position="348"/>
    </location>
</feature>
<dbReference type="PROSITE" id="PS51186">
    <property type="entry name" value="GNAT"/>
    <property type="match status" value="2"/>
</dbReference>
<dbReference type="Proteomes" id="UP000323166">
    <property type="component" value="Unassembled WGS sequence"/>
</dbReference>
<proteinExistence type="predicted"/>
<evidence type="ECO:0000313" key="2">
    <source>
        <dbReference type="EMBL" id="TYO97991.1"/>
    </source>
</evidence>
<dbReference type="InterPro" id="IPR000182">
    <property type="entry name" value="GNAT_dom"/>
</dbReference>
<evidence type="ECO:0000259" key="1">
    <source>
        <dbReference type="PROSITE" id="PS51186"/>
    </source>
</evidence>
<evidence type="ECO:0000313" key="3">
    <source>
        <dbReference type="Proteomes" id="UP000323166"/>
    </source>
</evidence>
<dbReference type="PANTHER" id="PTHR41368:SF1">
    <property type="entry name" value="PROTEIN YGHO"/>
    <property type="match status" value="1"/>
</dbReference>
<dbReference type="Gene3D" id="3.40.630.30">
    <property type="match status" value="1"/>
</dbReference>
<dbReference type="CDD" id="cd04301">
    <property type="entry name" value="NAT_SF"/>
    <property type="match status" value="1"/>
</dbReference>
<organism evidence="2 3">
    <name type="scientific">Desulfallas thermosapovorans DSM 6562</name>
    <dbReference type="NCBI Taxonomy" id="1121431"/>
    <lineage>
        <taxon>Bacteria</taxon>
        <taxon>Bacillati</taxon>
        <taxon>Bacillota</taxon>
        <taxon>Clostridia</taxon>
        <taxon>Eubacteriales</taxon>
        <taxon>Desulfallaceae</taxon>
        <taxon>Desulfallas</taxon>
    </lineage>
</organism>
<comment type="caution">
    <text evidence="2">The sequence shown here is derived from an EMBL/GenBank/DDBJ whole genome shotgun (WGS) entry which is preliminary data.</text>
</comment>
<gene>
    <name evidence="2" type="ORF">LX24_00275</name>
</gene>
<name>A0A5S4ZY29_9FIRM</name>
<keyword evidence="3" id="KW-1185">Reference proteome</keyword>
<protein>
    <recommendedName>
        <fullName evidence="1">N-acetyltransferase domain-containing protein</fullName>
    </recommendedName>
</protein>
<dbReference type="EMBL" id="VNHM01000001">
    <property type="protein sequence ID" value="TYO97991.1"/>
    <property type="molecule type" value="Genomic_DNA"/>
</dbReference>
<dbReference type="AlphaFoldDB" id="A0A5S4ZY29"/>
<dbReference type="PANTHER" id="PTHR41368">
    <property type="entry name" value="PROTEIN YGHO"/>
    <property type="match status" value="1"/>
</dbReference>
<dbReference type="GO" id="GO:0016747">
    <property type="term" value="F:acyltransferase activity, transferring groups other than amino-acyl groups"/>
    <property type="evidence" value="ECO:0007669"/>
    <property type="project" value="InterPro"/>
</dbReference>